<evidence type="ECO:0000313" key="2">
    <source>
        <dbReference type="Proteomes" id="UP000596379"/>
    </source>
</evidence>
<accession>A0A7U0GAL4</accession>
<gene>
    <name evidence="1" type="ORF">vBKpPFBKp27_076</name>
</gene>
<sequence>MPLSKQQVVFLKMAKSGTAPRSNKNRTGTALAKAGLIKFNQMYGWHLTPQGIEALNQAA</sequence>
<proteinExistence type="predicted"/>
<organism evidence="1 2">
    <name type="scientific">Klebsiella phage vB_KpP_FBKp27</name>
    <dbReference type="NCBI Taxonomy" id="2801837"/>
    <lineage>
        <taxon>Viruses</taxon>
        <taxon>Duplodnaviria</taxon>
        <taxon>Heunggongvirae</taxon>
        <taxon>Uroviricota</taxon>
        <taxon>Caudoviricetes</taxon>
        <taxon>Schitoviridae</taxon>
        <taxon>Efbeekayvirus</taxon>
        <taxon>Efbeekayvirus Fbkp27</taxon>
    </lineage>
</organism>
<evidence type="ECO:0000313" key="1">
    <source>
        <dbReference type="EMBL" id="QQV91683.1"/>
    </source>
</evidence>
<dbReference type="Proteomes" id="UP000596379">
    <property type="component" value="Segment"/>
</dbReference>
<keyword evidence="2" id="KW-1185">Reference proteome</keyword>
<reference evidence="1 2" key="1">
    <citation type="submission" date="2020-12" db="EMBL/GenBank/DDBJ databases">
        <title>Genomic characterization of four novel bacteriophages infecting Klebsiella pneumoniae.</title>
        <authorList>
            <person name="Estrada Bonilla B."/>
            <person name="Costa A.R."/>
            <person name="van Rossum T."/>
            <person name="Hagedoorn S."/>
            <person name="Wallinga H."/>
            <person name="Xiao M."/>
            <person name="Song W."/>
            <person name="Haas P.-J."/>
            <person name="Nobrega F.L."/>
            <person name="Brouns S.J.J."/>
        </authorList>
    </citation>
    <scope>NUCLEOTIDE SEQUENCE [LARGE SCALE GENOMIC DNA]</scope>
</reference>
<name>A0A7U0GAL4_9CAUD</name>
<dbReference type="EMBL" id="MW394388">
    <property type="protein sequence ID" value="QQV91683.1"/>
    <property type="molecule type" value="Genomic_DNA"/>
</dbReference>
<protein>
    <submittedName>
        <fullName evidence="1">Uncharacterized protein</fullName>
    </submittedName>
</protein>